<dbReference type="EMBL" id="JAMQCR010000001">
    <property type="protein sequence ID" value="MCM2532022.1"/>
    <property type="molecule type" value="Genomic_DNA"/>
</dbReference>
<dbReference type="PROSITE" id="PS01006">
    <property type="entry name" value="FORMATE_NITRITE_TP_2"/>
    <property type="match status" value="1"/>
</dbReference>
<keyword evidence="4 6" id="KW-0472">Membrane</keyword>
<evidence type="ECO:0000256" key="3">
    <source>
        <dbReference type="ARBA" id="ARBA00022989"/>
    </source>
</evidence>
<dbReference type="Proteomes" id="UP001523262">
    <property type="component" value="Unassembled WGS sequence"/>
</dbReference>
<protein>
    <submittedName>
        <fullName evidence="7">Formate/nitrite transporter family protein</fullName>
    </submittedName>
</protein>
<evidence type="ECO:0000256" key="4">
    <source>
        <dbReference type="ARBA" id="ARBA00023136"/>
    </source>
</evidence>
<dbReference type="Gene3D" id="1.20.1080.10">
    <property type="entry name" value="Glycerol uptake facilitator protein"/>
    <property type="match status" value="1"/>
</dbReference>
<dbReference type="PANTHER" id="PTHR30520">
    <property type="entry name" value="FORMATE TRANSPORTER-RELATED"/>
    <property type="match status" value="1"/>
</dbReference>
<evidence type="ECO:0000256" key="5">
    <source>
        <dbReference type="ARBA" id="ARBA00049660"/>
    </source>
</evidence>
<evidence type="ECO:0000256" key="6">
    <source>
        <dbReference type="SAM" id="Phobius"/>
    </source>
</evidence>
<organism evidence="7 8">
    <name type="scientific">Neobacillus pocheonensis</name>
    <dbReference type="NCBI Taxonomy" id="363869"/>
    <lineage>
        <taxon>Bacteria</taxon>
        <taxon>Bacillati</taxon>
        <taxon>Bacillota</taxon>
        <taxon>Bacilli</taxon>
        <taxon>Bacillales</taxon>
        <taxon>Bacillaceae</taxon>
        <taxon>Neobacillus</taxon>
    </lineage>
</organism>
<keyword evidence="2 6" id="KW-0812">Transmembrane</keyword>
<proteinExistence type="inferred from homology"/>
<dbReference type="InterPro" id="IPR024002">
    <property type="entry name" value="For/NO2_transpt_CS"/>
</dbReference>
<keyword evidence="3 6" id="KW-1133">Transmembrane helix</keyword>
<feature type="transmembrane region" description="Helical" evidence="6">
    <location>
        <begin position="58"/>
        <end position="79"/>
    </location>
</feature>
<reference evidence="7 8" key="1">
    <citation type="submission" date="2022-06" db="EMBL/GenBank/DDBJ databases">
        <authorList>
            <person name="Jeon C.O."/>
        </authorList>
    </citation>
    <scope>NUCLEOTIDE SEQUENCE [LARGE SCALE GENOMIC DNA]</scope>
    <source>
        <strain evidence="7 8">KCTC 13943</strain>
    </source>
</reference>
<dbReference type="InterPro" id="IPR000292">
    <property type="entry name" value="For/NO2_transpt"/>
</dbReference>
<dbReference type="Pfam" id="PF01226">
    <property type="entry name" value="Form_Nir_trans"/>
    <property type="match status" value="1"/>
</dbReference>
<sequence length="282" mass="31159">MELQPMEQVIELALKKKKILNDSFVRYLMRAALSGIYIGFGIMLSFRLGEGFFEIHSPVASIMTSIFFGIALILIIYGGSELFTGNTMYFTMSTLNKATSWKDTMQNWFACYLGNLIGAVFFALLVMSSGLFSSLESSQLLMATAAHKMDGTTFELFFRAILCNWVVCLAVWLPMHVKGDMAKITVMMLLVFAFVASGFEHSIANMVTFSIALSVPHPVTITLIGAIHNLIPVTIGNIIGGGLFVGGMYVYLSSPAKQKQHLELTNNKTKTMKPSFLRKVKA</sequence>
<accession>A0ABT0W6R1</accession>
<dbReference type="InterPro" id="IPR023271">
    <property type="entry name" value="Aquaporin-like"/>
</dbReference>
<comment type="caution">
    <text evidence="7">The sequence shown here is derived from an EMBL/GenBank/DDBJ whole genome shotgun (WGS) entry which is preliminary data.</text>
</comment>
<feature type="transmembrane region" description="Helical" evidence="6">
    <location>
        <begin position="233"/>
        <end position="252"/>
    </location>
</feature>
<keyword evidence="8" id="KW-1185">Reference proteome</keyword>
<feature type="transmembrane region" description="Helical" evidence="6">
    <location>
        <begin position="181"/>
        <end position="199"/>
    </location>
</feature>
<comment type="subcellular location">
    <subcellularLocation>
        <location evidence="1">Membrane</location>
        <topology evidence="1">Multi-pass membrane protein</topology>
    </subcellularLocation>
</comment>
<feature type="transmembrane region" description="Helical" evidence="6">
    <location>
        <begin position="27"/>
        <end position="46"/>
    </location>
</feature>
<evidence type="ECO:0000313" key="8">
    <source>
        <dbReference type="Proteomes" id="UP001523262"/>
    </source>
</evidence>
<dbReference type="PANTHER" id="PTHR30520:SF8">
    <property type="entry name" value="NITRITE TRANSPORTER NIRC"/>
    <property type="match status" value="1"/>
</dbReference>
<gene>
    <name evidence="7" type="ORF">NDK43_05985</name>
</gene>
<feature type="transmembrane region" description="Helical" evidence="6">
    <location>
        <begin position="112"/>
        <end position="135"/>
    </location>
</feature>
<dbReference type="PROSITE" id="PS01005">
    <property type="entry name" value="FORMATE_NITRITE_TP_1"/>
    <property type="match status" value="1"/>
</dbReference>
<dbReference type="NCBIfam" id="TIGR00790">
    <property type="entry name" value="fnt"/>
    <property type="match status" value="1"/>
</dbReference>
<evidence type="ECO:0000313" key="7">
    <source>
        <dbReference type="EMBL" id="MCM2532022.1"/>
    </source>
</evidence>
<evidence type="ECO:0000256" key="1">
    <source>
        <dbReference type="ARBA" id="ARBA00004141"/>
    </source>
</evidence>
<name>A0ABT0W6R1_9BACI</name>
<comment type="similarity">
    <text evidence="5">Belongs to the FNT transporter (TC 1.A.16) family.</text>
</comment>
<feature type="transmembrane region" description="Helical" evidence="6">
    <location>
        <begin position="156"/>
        <end position="175"/>
    </location>
</feature>
<evidence type="ECO:0000256" key="2">
    <source>
        <dbReference type="ARBA" id="ARBA00022692"/>
    </source>
</evidence>